<accession>A0AAE7G434</accession>
<dbReference type="Proteomes" id="UP000510930">
    <property type="component" value="Chromosome"/>
</dbReference>
<feature type="transmembrane region" description="Helical" evidence="1">
    <location>
        <begin position="69"/>
        <end position="90"/>
    </location>
</feature>
<dbReference type="AlphaFoldDB" id="A0AAE7G434"/>
<protein>
    <submittedName>
        <fullName evidence="2">Uncharacterized protein</fullName>
    </submittedName>
</protein>
<gene>
    <name evidence="2" type="ORF">FK493_00360</name>
</gene>
<evidence type="ECO:0000313" key="2">
    <source>
        <dbReference type="EMBL" id="QLK14038.1"/>
    </source>
</evidence>
<name>A0AAE7G434_CARRU</name>
<keyword evidence="1" id="KW-1133">Transmembrane helix</keyword>
<keyword evidence="1" id="KW-0472">Membrane</keyword>
<organism evidence="2 3">
    <name type="scientific">Carsonella ruddii</name>
    <dbReference type="NCBI Taxonomy" id="114186"/>
    <lineage>
        <taxon>Bacteria</taxon>
        <taxon>Pseudomonadati</taxon>
        <taxon>Pseudomonadota</taxon>
        <taxon>Gammaproteobacteria</taxon>
        <taxon>Oceanospirillales</taxon>
        <taxon>Halomonadaceae</taxon>
        <taxon>Zymobacter group</taxon>
        <taxon>Candidatus Carsonella</taxon>
    </lineage>
</organism>
<dbReference type="EMBL" id="CP041245">
    <property type="protein sequence ID" value="QLK14038.1"/>
    <property type="molecule type" value="Genomic_DNA"/>
</dbReference>
<proteinExistence type="predicted"/>
<evidence type="ECO:0000313" key="3">
    <source>
        <dbReference type="Proteomes" id="UP000510930"/>
    </source>
</evidence>
<keyword evidence="1" id="KW-0812">Transmembrane</keyword>
<evidence type="ECO:0000256" key="1">
    <source>
        <dbReference type="SAM" id="Phobius"/>
    </source>
</evidence>
<reference evidence="2 3" key="1">
    <citation type="submission" date="2019-06" db="EMBL/GenBank/DDBJ databases">
        <authorList>
            <person name="Petrone J.R."/>
            <person name="Munoz-Beristain A."/>
            <person name="Russell J.T."/>
            <person name="Rios-Glusberger P."/>
            <person name="Triplett E.W."/>
        </authorList>
    </citation>
    <scope>NUCLEOTIDE SEQUENCE [LARGE SCALE GENOMIC DNA]</scope>
    <source>
        <strain evidence="2">JRPAMB4</strain>
    </source>
</reference>
<dbReference type="RefSeq" id="WP_155492473.1">
    <property type="nucleotide sequence ID" value="NZ_CP012411.1"/>
</dbReference>
<sequence length="179" mass="22392">MNILNFYKFKKNIGQNYSIFNLKFVLDLCSGYNYFNNFCNEIDYYKIKYINNNIYFHKKKCIYSNFLNFNFFLIKFVNINISFNIIKIFLKKIKKISIFYFKIIIDLSKKKFFKKNTIIKIKIFKKKFFFPYPKINIIKMYFKKKCFYKKKFFLNLYNLRFNYLKIIKLINRNVFFKKI</sequence>